<protein>
    <submittedName>
        <fullName evidence="4">SpoU rRNA Methylase family protein</fullName>
    </submittedName>
</protein>
<sequence length="172" mass="19518">MQLAHESVPFQDQQFPIVLVCDSLVFQPNIGSIFRISEAFGVEKIIFLGIGNQMNPRKINKTSRSTHLHVPYELYDTKEDVLAYLIENDFEIIALEITTTSIPLETITIPQNKKIALLIGNEIEGISEYFLNYSHQIAHIEMFGKNSSMNVVQATGIALYEITKYLKNNINV</sequence>
<accession>A0A1I4WFE2</accession>
<dbReference type="STRING" id="29536.FLB_00360"/>
<dbReference type="Pfam" id="PF00588">
    <property type="entry name" value="SpoU_methylase"/>
    <property type="match status" value="1"/>
</dbReference>
<dbReference type="GO" id="GO:0005829">
    <property type="term" value="C:cytosol"/>
    <property type="evidence" value="ECO:0007669"/>
    <property type="project" value="TreeGrafter"/>
</dbReference>
<dbReference type="Proteomes" id="UP000182961">
    <property type="component" value="Unassembled WGS sequence"/>
</dbReference>
<dbReference type="Gene3D" id="3.40.1280.10">
    <property type="match status" value="1"/>
</dbReference>
<name>A0A1I4WFE2_9FLAO</name>
<dbReference type="InterPro" id="IPR004441">
    <property type="entry name" value="rRNA_MeTrfase_TrmH"/>
</dbReference>
<dbReference type="AlphaFoldDB" id="A0A1I4WFE2"/>
<dbReference type="PANTHER" id="PTHR46429:SF1">
    <property type="entry name" value="23S RRNA (GUANOSINE-2'-O-)-METHYLTRANSFERASE RLMB"/>
    <property type="match status" value="1"/>
</dbReference>
<dbReference type="eggNOG" id="COG0566">
    <property type="taxonomic scope" value="Bacteria"/>
</dbReference>
<evidence type="ECO:0000313" key="4">
    <source>
        <dbReference type="EMBL" id="SFN12564.1"/>
    </source>
</evidence>
<evidence type="ECO:0000259" key="3">
    <source>
        <dbReference type="Pfam" id="PF00588"/>
    </source>
</evidence>
<organism evidence="4 5">
    <name type="scientific">Flavobacterium succinicans</name>
    <dbReference type="NCBI Taxonomy" id="29536"/>
    <lineage>
        <taxon>Bacteria</taxon>
        <taxon>Pseudomonadati</taxon>
        <taxon>Bacteroidota</taxon>
        <taxon>Flavobacteriia</taxon>
        <taxon>Flavobacteriales</taxon>
        <taxon>Flavobacteriaceae</taxon>
        <taxon>Flavobacterium</taxon>
    </lineage>
</organism>
<evidence type="ECO:0000256" key="2">
    <source>
        <dbReference type="ARBA" id="ARBA00022679"/>
    </source>
</evidence>
<evidence type="ECO:0000256" key="1">
    <source>
        <dbReference type="ARBA" id="ARBA00022603"/>
    </source>
</evidence>
<dbReference type="RefSeq" id="WP_024981860.1">
    <property type="nucleotide sequence ID" value="NZ_CBCRUM010000011.1"/>
</dbReference>
<dbReference type="GO" id="GO:0008173">
    <property type="term" value="F:RNA methyltransferase activity"/>
    <property type="evidence" value="ECO:0007669"/>
    <property type="project" value="InterPro"/>
</dbReference>
<feature type="domain" description="tRNA/rRNA methyltransferase SpoU type" evidence="3">
    <location>
        <begin position="17"/>
        <end position="160"/>
    </location>
</feature>
<dbReference type="InterPro" id="IPR029026">
    <property type="entry name" value="tRNA_m1G_MTases_N"/>
</dbReference>
<dbReference type="InterPro" id="IPR001537">
    <property type="entry name" value="SpoU_MeTrfase"/>
</dbReference>
<keyword evidence="2" id="KW-0808">Transferase</keyword>
<dbReference type="SUPFAM" id="SSF75217">
    <property type="entry name" value="alpha/beta knot"/>
    <property type="match status" value="1"/>
</dbReference>
<evidence type="ECO:0000313" key="5">
    <source>
        <dbReference type="Proteomes" id="UP000182961"/>
    </source>
</evidence>
<dbReference type="CDD" id="cd18082">
    <property type="entry name" value="SpoU-like_family"/>
    <property type="match status" value="1"/>
</dbReference>
<keyword evidence="1 4" id="KW-0489">Methyltransferase</keyword>
<gene>
    <name evidence="4" type="ORF">SAMN05444143_106177</name>
</gene>
<dbReference type="PANTHER" id="PTHR46429">
    <property type="entry name" value="23S RRNA (GUANOSINE-2'-O-)-METHYLTRANSFERASE RLMB"/>
    <property type="match status" value="1"/>
</dbReference>
<dbReference type="GO" id="GO:0003723">
    <property type="term" value="F:RNA binding"/>
    <property type="evidence" value="ECO:0007669"/>
    <property type="project" value="InterPro"/>
</dbReference>
<dbReference type="InterPro" id="IPR029028">
    <property type="entry name" value="Alpha/beta_knot_MTases"/>
</dbReference>
<keyword evidence="5" id="KW-1185">Reference proteome</keyword>
<proteinExistence type="predicted"/>
<reference evidence="5" key="1">
    <citation type="submission" date="2016-10" db="EMBL/GenBank/DDBJ databases">
        <authorList>
            <person name="Varghese N."/>
            <person name="Submissions S."/>
        </authorList>
    </citation>
    <scope>NUCLEOTIDE SEQUENCE [LARGE SCALE GENOMIC DNA]</scope>
    <source>
        <strain evidence="5">DSM 4002</strain>
    </source>
</reference>
<dbReference type="GO" id="GO:0006396">
    <property type="term" value="P:RNA processing"/>
    <property type="evidence" value="ECO:0007669"/>
    <property type="project" value="InterPro"/>
</dbReference>
<dbReference type="GO" id="GO:0032259">
    <property type="term" value="P:methylation"/>
    <property type="evidence" value="ECO:0007669"/>
    <property type="project" value="UniProtKB-KW"/>
</dbReference>
<dbReference type="EMBL" id="FOUT01000006">
    <property type="protein sequence ID" value="SFN12564.1"/>
    <property type="molecule type" value="Genomic_DNA"/>
</dbReference>